<evidence type="ECO:0000313" key="3">
    <source>
        <dbReference type="EMBL" id="KAK5045313.1"/>
    </source>
</evidence>
<sequence>MTTVENVPDEYPEEITGYAEPWIAEPGDTVAIKVSCTEPEYSHRTVRVIQGVDLPHSPKKVLEEITSIPTGHVKGRFQLARCGSFAQVQHWCRYSVKSDLDISLYFQPHLIQADHPQSIISTLDVPSKRGFAIVINSQGKVELWIGTGNGIQVIPTKFTPTYKRWIALRLLLKGSVVSLTLEPVPRVTEKTSQPVSVEETMTNDFCVNPDATLLIAASFAESPVNASSRATNFFNGRIDSPRIRSLKDGVLVHYDFARNISEDTILDISGGGHHGVLVNAPTRAVRGHDWDGTQVDWTKAKYGYGAIHFHEDDLDDASWETDFTITVPLDARSGIYAVEVQSTQGRPTSDMISFIVRNTPTTASQTTPKVALVLPTFTYLAYANDKLGDPNRSSSGGTGAALTDIQPTPTVDSDRNYRRLDLGLSTYDVHNDQSGNVYSSSRRPIMNLKPGFISFGLGRPRHLSGETIMIGYLEQKGYAYDILTDHDLHLEGCSALMSYSAVITGGHPEYPTTEVYDAYENYARRGGNLMYLGGNGFYWVTAWDPARPWRIEVRRGESGVRSYTGDAGEWTLSLNGQLGALWRSQGRSSHALFGVAFCSQGRPPGVPYERTEVGRSDQYQWIFAGIPDDELIGEYGLGGGASGDEMDSFDLAQGSPLNGVVVATTMGHPDGFGIASECASYPIIATRGTETREIRSDIVYYETNGGGAVFSVGSINWYPSLAWDEYENTVAKMTGNVINEFLKRGIGRLEQHATSRHSLDFYNNVAVSAFYSQSREVSLDDLRGLVYHALSEVIEDHAALAASVVDEGAASPYFVRLPQIDLEKSVRFITSRSIQNGSSSIAIKELDQLLEEEHNRNFKPLDGVLPMWRVLIVHEPEPCSRFILTFVYHHAICDGTSGLVFHRSFLSKFQKAARAPGLDRSTVNLIVRPSNKLLIPCLEDLHPLPISLRYMFKSVYSEFVARNPTGLWTSIPITVDQSKRRSRYQSLYFSEDTTSRLVVICRSHRTSVTAAIQAMLAAAVLAELPADKYSILRVDGAVSLRQWLPHDVVDKDSIGNWVSRYLEEHRRPNSSTTDAAALFSWDEARRIKATIEGEVRKEGKDSHVALLRFAGNLHNFFRSKIGKPRDESFEFSNIGVFKSAPDQGDGLGPSWAIGKVVFSQSADVAGAPLEASLVTGADGRLNIGFSWLEGVVDGSWVERVMDSLGRLIQESASKA</sequence>
<dbReference type="PANTHER" id="PTHR28037">
    <property type="entry name" value="ALCOHOL O-ACETYLTRANSFERASE 1-RELATED"/>
    <property type="match status" value="1"/>
</dbReference>
<dbReference type="InterPro" id="IPR046540">
    <property type="entry name" value="DMFA2_C"/>
</dbReference>
<protein>
    <recommendedName>
        <fullName evidence="2">N,N-dimethylformamidase beta subunit-like C-terminal domain-containing protein</fullName>
    </recommendedName>
</protein>
<feature type="region of interest" description="Disordered" evidence="1">
    <location>
        <begin position="388"/>
        <end position="415"/>
    </location>
</feature>
<dbReference type="RefSeq" id="XP_064700945.1">
    <property type="nucleotide sequence ID" value="XM_064852959.1"/>
</dbReference>
<dbReference type="Gene3D" id="3.30.559.10">
    <property type="entry name" value="Chloramphenicol acetyltransferase-like domain"/>
    <property type="match status" value="1"/>
</dbReference>
<dbReference type="InterPro" id="IPR052058">
    <property type="entry name" value="Alcohol_O-acetyltransferase"/>
</dbReference>
<dbReference type="SUPFAM" id="SSF52777">
    <property type="entry name" value="CoA-dependent acyltransferases"/>
    <property type="match status" value="2"/>
</dbReference>
<dbReference type="Pfam" id="PF20254">
    <property type="entry name" value="DMFA2_C"/>
    <property type="match status" value="1"/>
</dbReference>
<dbReference type="InterPro" id="IPR010828">
    <property type="entry name" value="Atf2/Sli1-like"/>
</dbReference>
<dbReference type="Gene3D" id="3.30.559.30">
    <property type="entry name" value="Nonribosomal peptide synthetase, condensation domain"/>
    <property type="match status" value="1"/>
</dbReference>
<dbReference type="Proteomes" id="UP001358417">
    <property type="component" value="Unassembled WGS sequence"/>
</dbReference>
<organism evidence="3 4">
    <name type="scientific">Exophiala bonariae</name>
    <dbReference type="NCBI Taxonomy" id="1690606"/>
    <lineage>
        <taxon>Eukaryota</taxon>
        <taxon>Fungi</taxon>
        <taxon>Dikarya</taxon>
        <taxon>Ascomycota</taxon>
        <taxon>Pezizomycotina</taxon>
        <taxon>Eurotiomycetes</taxon>
        <taxon>Chaetothyriomycetidae</taxon>
        <taxon>Chaetothyriales</taxon>
        <taxon>Herpotrichiellaceae</taxon>
        <taxon>Exophiala</taxon>
    </lineage>
</organism>
<evidence type="ECO:0000256" key="1">
    <source>
        <dbReference type="SAM" id="MobiDB-lite"/>
    </source>
</evidence>
<proteinExistence type="predicted"/>
<feature type="domain" description="N,N-dimethylformamidase beta subunit-like C-terminal" evidence="2">
    <location>
        <begin position="282"/>
        <end position="727"/>
    </location>
</feature>
<name>A0AAV9MUI6_9EURO</name>
<dbReference type="GeneID" id="89977578"/>
<dbReference type="Pfam" id="PF07247">
    <property type="entry name" value="AATase"/>
    <property type="match status" value="1"/>
</dbReference>
<accession>A0AAV9MUI6</accession>
<reference evidence="3 4" key="1">
    <citation type="submission" date="2023-08" db="EMBL/GenBank/DDBJ databases">
        <title>Black Yeasts Isolated from many extreme environments.</title>
        <authorList>
            <person name="Coleine C."/>
            <person name="Stajich J.E."/>
            <person name="Selbmann L."/>
        </authorList>
    </citation>
    <scope>NUCLEOTIDE SEQUENCE [LARGE SCALE GENOMIC DNA]</scope>
    <source>
        <strain evidence="3 4">CCFEE 5792</strain>
    </source>
</reference>
<evidence type="ECO:0000313" key="4">
    <source>
        <dbReference type="Proteomes" id="UP001358417"/>
    </source>
</evidence>
<dbReference type="EMBL" id="JAVRRD010000038">
    <property type="protein sequence ID" value="KAK5045313.1"/>
    <property type="molecule type" value="Genomic_DNA"/>
</dbReference>
<comment type="caution">
    <text evidence="3">The sequence shown here is derived from an EMBL/GenBank/DDBJ whole genome shotgun (WGS) entry which is preliminary data.</text>
</comment>
<evidence type="ECO:0000259" key="2">
    <source>
        <dbReference type="Pfam" id="PF20254"/>
    </source>
</evidence>
<gene>
    <name evidence="3" type="ORF">LTR84_009419</name>
</gene>
<keyword evidence="4" id="KW-1185">Reference proteome</keyword>
<dbReference type="AlphaFoldDB" id="A0AAV9MUI6"/>
<dbReference type="InterPro" id="IPR013320">
    <property type="entry name" value="ConA-like_dom_sf"/>
</dbReference>
<dbReference type="PANTHER" id="PTHR28037:SF1">
    <property type="entry name" value="ALCOHOL O-ACETYLTRANSFERASE 1-RELATED"/>
    <property type="match status" value="1"/>
</dbReference>
<dbReference type="GO" id="GO:0008080">
    <property type="term" value="F:N-acetyltransferase activity"/>
    <property type="evidence" value="ECO:0007669"/>
    <property type="project" value="TreeGrafter"/>
</dbReference>
<dbReference type="SUPFAM" id="SSF49899">
    <property type="entry name" value="Concanavalin A-like lectins/glucanases"/>
    <property type="match status" value="1"/>
</dbReference>
<dbReference type="InterPro" id="IPR023213">
    <property type="entry name" value="CAT-like_dom_sf"/>
</dbReference>